<dbReference type="InterPro" id="IPR002035">
    <property type="entry name" value="VWF_A"/>
</dbReference>
<comment type="caution">
    <text evidence="3">The sequence shown here is derived from an EMBL/GenBank/DDBJ whole genome shotgun (WGS) entry which is preliminary data.</text>
</comment>
<dbReference type="EMBL" id="BAVR01000012">
    <property type="protein sequence ID" value="GAE87960.1"/>
    <property type="molecule type" value="Genomic_DNA"/>
</dbReference>
<organism evidence="3 4">
    <name type="scientific">Acetivibrio straminisolvens JCM 21531</name>
    <dbReference type="NCBI Taxonomy" id="1294263"/>
    <lineage>
        <taxon>Bacteria</taxon>
        <taxon>Bacillati</taxon>
        <taxon>Bacillota</taxon>
        <taxon>Clostridia</taxon>
        <taxon>Eubacteriales</taxon>
        <taxon>Oscillospiraceae</taxon>
        <taxon>Acetivibrio</taxon>
    </lineage>
</organism>
<dbReference type="AlphaFoldDB" id="W4V3E9"/>
<evidence type="ECO:0000259" key="2">
    <source>
        <dbReference type="PROSITE" id="PS50234"/>
    </source>
</evidence>
<dbReference type="InterPro" id="IPR036465">
    <property type="entry name" value="vWFA_dom_sf"/>
</dbReference>
<dbReference type="SUPFAM" id="SSF53300">
    <property type="entry name" value="vWA-like"/>
    <property type="match status" value="1"/>
</dbReference>
<feature type="compositionally biased region" description="Acidic residues" evidence="1">
    <location>
        <begin position="1"/>
        <end position="14"/>
    </location>
</feature>
<evidence type="ECO:0000313" key="4">
    <source>
        <dbReference type="Proteomes" id="UP000019109"/>
    </source>
</evidence>
<accession>W4V3E9</accession>
<name>W4V3E9_9FIRM</name>
<protein>
    <recommendedName>
        <fullName evidence="2">VWFA domain-containing protein</fullName>
    </recommendedName>
</protein>
<evidence type="ECO:0000256" key="1">
    <source>
        <dbReference type="SAM" id="MobiDB-lite"/>
    </source>
</evidence>
<gene>
    <name evidence="3" type="ORF">JCM21531_1370</name>
</gene>
<sequence>MISDTDGDGLDDGLELGQGFAPLKPDTGNSGILDSEKFVSLNLSEETLRDVLTPENKALPSISIFGVPDFDINTTVENASEHESIKNIVGVVGFPIDIKTDKDFESAEISFKISEEILKTTDINNLAVFYYDETNDTIEFLETEVDEESNTIKTTVDHFSIYGVIDIVRFAQSWGIKDILDKLANPAEEAIPPVAEIGQADIVFVIDTTGSMGSVINNVKTNITNFVNTLIENNVDVRLGLIDYKDLEEDGMNSTKI</sequence>
<dbReference type="Gene3D" id="3.40.50.410">
    <property type="entry name" value="von Willebrand factor, type A domain"/>
    <property type="match status" value="1"/>
</dbReference>
<feature type="domain" description="VWFA" evidence="2">
    <location>
        <begin position="201"/>
        <end position="257"/>
    </location>
</feature>
<dbReference type="RefSeq" id="WP_243467232.1">
    <property type="nucleotide sequence ID" value="NZ_BAVR01000012.1"/>
</dbReference>
<reference evidence="3" key="1">
    <citation type="journal article" date="2014" name="Genome Announc.">
        <title>Draft Genome Sequence of Clostridium straminisolvens Strain JCM 21531T, Isolated from a Cellulose-Degrading Bacterial Community.</title>
        <authorList>
            <person name="Yuki M."/>
            <person name="Oshima K."/>
            <person name="Suda W."/>
            <person name="Sakamoto M."/>
            <person name="Kitamura K."/>
            <person name="Iida T."/>
            <person name="Hattori M."/>
            <person name="Ohkuma M."/>
        </authorList>
    </citation>
    <scope>NUCLEOTIDE SEQUENCE [LARGE SCALE GENOMIC DNA]</scope>
    <source>
        <strain evidence="3">JCM 21531</strain>
    </source>
</reference>
<evidence type="ECO:0000313" key="3">
    <source>
        <dbReference type="EMBL" id="GAE87960.1"/>
    </source>
</evidence>
<dbReference type="Pfam" id="PF00092">
    <property type="entry name" value="VWA"/>
    <property type="match status" value="1"/>
</dbReference>
<proteinExistence type="predicted"/>
<dbReference type="Proteomes" id="UP000019109">
    <property type="component" value="Unassembled WGS sequence"/>
</dbReference>
<keyword evidence="4" id="KW-1185">Reference proteome</keyword>
<dbReference type="PROSITE" id="PS50234">
    <property type="entry name" value="VWFA"/>
    <property type="match status" value="1"/>
</dbReference>
<dbReference type="STRING" id="1294263.JCM21531_1370"/>
<feature type="region of interest" description="Disordered" evidence="1">
    <location>
        <begin position="1"/>
        <end position="28"/>
    </location>
</feature>